<keyword evidence="6" id="KW-1185">Reference proteome</keyword>
<comment type="caution">
    <text evidence="5">The sequence shown here is derived from an EMBL/GenBank/DDBJ whole genome shotgun (WGS) entry which is preliminary data.</text>
</comment>
<evidence type="ECO:0000313" key="6">
    <source>
        <dbReference type="Proteomes" id="UP000318878"/>
    </source>
</evidence>
<dbReference type="InterPro" id="IPR001845">
    <property type="entry name" value="HTH_ArsR_DNA-bd_dom"/>
</dbReference>
<dbReference type="GO" id="GO:0003677">
    <property type="term" value="F:DNA binding"/>
    <property type="evidence" value="ECO:0007669"/>
    <property type="project" value="UniProtKB-KW"/>
</dbReference>
<sequence>MATFPSQNSAVDTESLAQTDEARISAAALFHALGDPARLQLATLLIHRELCVSQLAELVDDSLPAVSQRLKLLKQERIVKARRDGKHVYYQLDDDHIATLVINALAHAEESR</sequence>
<dbReference type="AlphaFoldDB" id="A0A5C5VMW2"/>
<organism evidence="5 6">
    <name type="scientific">Blastopirellula retiformator</name>
    <dbReference type="NCBI Taxonomy" id="2527970"/>
    <lineage>
        <taxon>Bacteria</taxon>
        <taxon>Pseudomonadati</taxon>
        <taxon>Planctomycetota</taxon>
        <taxon>Planctomycetia</taxon>
        <taxon>Pirellulales</taxon>
        <taxon>Pirellulaceae</taxon>
        <taxon>Blastopirellula</taxon>
    </lineage>
</organism>
<evidence type="ECO:0000256" key="3">
    <source>
        <dbReference type="ARBA" id="ARBA00023163"/>
    </source>
</evidence>
<dbReference type="Proteomes" id="UP000318878">
    <property type="component" value="Unassembled WGS sequence"/>
</dbReference>
<reference evidence="5 6" key="1">
    <citation type="submission" date="2019-02" db="EMBL/GenBank/DDBJ databases">
        <title>Deep-cultivation of Planctomycetes and their phenomic and genomic characterization uncovers novel biology.</title>
        <authorList>
            <person name="Wiegand S."/>
            <person name="Jogler M."/>
            <person name="Boedeker C."/>
            <person name="Pinto D."/>
            <person name="Vollmers J."/>
            <person name="Rivas-Marin E."/>
            <person name="Kohn T."/>
            <person name="Peeters S.H."/>
            <person name="Heuer A."/>
            <person name="Rast P."/>
            <person name="Oberbeckmann S."/>
            <person name="Bunk B."/>
            <person name="Jeske O."/>
            <person name="Meyerdierks A."/>
            <person name="Storesund J.E."/>
            <person name="Kallscheuer N."/>
            <person name="Luecker S."/>
            <person name="Lage O.M."/>
            <person name="Pohl T."/>
            <person name="Merkel B.J."/>
            <person name="Hornburger P."/>
            <person name="Mueller R.-W."/>
            <person name="Bruemmer F."/>
            <person name="Labrenz M."/>
            <person name="Spormann A.M."/>
            <person name="Op Den Camp H."/>
            <person name="Overmann J."/>
            <person name="Amann R."/>
            <person name="Jetten M.S.M."/>
            <person name="Mascher T."/>
            <person name="Medema M.H."/>
            <person name="Devos D.P."/>
            <person name="Kaster A.-K."/>
            <person name="Ovreas L."/>
            <person name="Rohde M."/>
            <person name="Galperin M.Y."/>
            <person name="Jogler C."/>
        </authorList>
    </citation>
    <scope>NUCLEOTIDE SEQUENCE [LARGE SCALE GENOMIC DNA]</scope>
    <source>
        <strain evidence="5 6">Enr8</strain>
    </source>
</reference>
<proteinExistence type="predicted"/>
<dbReference type="InterPro" id="IPR051011">
    <property type="entry name" value="Metal_resp_trans_reg"/>
</dbReference>
<dbReference type="PANTHER" id="PTHR43132">
    <property type="entry name" value="ARSENICAL RESISTANCE OPERON REPRESSOR ARSR-RELATED"/>
    <property type="match status" value="1"/>
</dbReference>
<protein>
    <recommendedName>
        <fullName evidence="4">HTH arsR-type domain-containing protein</fullName>
    </recommendedName>
</protein>
<dbReference type="InterPro" id="IPR011991">
    <property type="entry name" value="ArsR-like_HTH"/>
</dbReference>
<gene>
    <name evidence="5" type="ORF">Enr8_07540</name>
</gene>
<evidence type="ECO:0000313" key="5">
    <source>
        <dbReference type="EMBL" id="TWT39059.1"/>
    </source>
</evidence>
<evidence type="ECO:0000259" key="4">
    <source>
        <dbReference type="PROSITE" id="PS50987"/>
    </source>
</evidence>
<dbReference type="SMART" id="SM00418">
    <property type="entry name" value="HTH_ARSR"/>
    <property type="match status" value="1"/>
</dbReference>
<dbReference type="PROSITE" id="PS50987">
    <property type="entry name" value="HTH_ARSR_2"/>
    <property type="match status" value="1"/>
</dbReference>
<dbReference type="InterPro" id="IPR036388">
    <property type="entry name" value="WH-like_DNA-bd_sf"/>
</dbReference>
<keyword evidence="1" id="KW-0805">Transcription regulation</keyword>
<dbReference type="PRINTS" id="PR00778">
    <property type="entry name" value="HTHARSR"/>
</dbReference>
<accession>A0A5C5VMW2</accession>
<name>A0A5C5VMW2_9BACT</name>
<feature type="domain" description="HTH arsR-type" evidence="4">
    <location>
        <begin position="18"/>
        <end position="112"/>
    </location>
</feature>
<evidence type="ECO:0000256" key="1">
    <source>
        <dbReference type="ARBA" id="ARBA00023015"/>
    </source>
</evidence>
<evidence type="ECO:0000256" key="2">
    <source>
        <dbReference type="ARBA" id="ARBA00023125"/>
    </source>
</evidence>
<dbReference type="PANTHER" id="PTHR43132:SF6">
    <property type="entry name" value="HTH-TYPE TRANSCRIPTIONAL REPRESSOR CZRA"/>
    <property type="match status" value="1"/>
</dbReference>
<dbReference type="EMBL" id="SJPF01000001">
    <property type="protein sequence ID" value="TWT39059.1"/>
    <property type="molecule type" value="Genomic_DNA"/>
</dbReference>
<dbReference type="Gene3D" id="1.10.10.10">
    <property type="entry name" value="Winged helix-like DNA-binding domain superfamily/Winged helix DNA-binding domain"/>
    <property type="match status" value="1"/>
</dbReference>
<dbReference type="InterPro" id="IPR036390">
    <property type="entry name" value="WH_DNA-bd_sf"/>
</dbReference>
<dbReference type="GO" id="GO:0003700">
    <property type="term" value="F:DNA-binding transcription factor activity"/>
    <property type="evidence" value="ECO:0007669"/>
    <property type="project" value="InterPro"/>
</dbReference>
<dbReference type="OrthoDB" id="274095at2"/>
<dbReference type="Pfam" id="PF01022">
    <property type="entry name" value="HTH_5"/>
    <property type="match status" value="1"/>
</dbReference>
<dbReference type="RefSeq" id="WP_146429261.1">
    <property type="nucleotide sequence ID" value="NZ_SJPF01000001.1"/>
</dbReference>
<keyword evidence="2" id="KW-0238">DNA-binding</keyword>
<dbReference type="SUPFAM" id="SSF46785">
    <property type="entry name" value="Winged helix' DNA-binding domain"/>
    <property type="match status" value="1"/>
</dbReference>
<keyword evidence="3" id="KW-0804">Transcription</keyword>
<dbReference type="CDD" id="cd00090">
    <property type="entry name" value="HTH_ARSR"/>
    <property type="match status" value="1"/>
</dbReference>
<dbReference type="NCBIfam" id="NF033788">
    <property type="entry name" value="HTH_metalloreg"/>
    <property type="match status" value="1"/>
</dbReference>